<keyword evidence="1" id="KW-1133">Transmembrane helix</keyword>
<dbReference type="AlphaFoldDB" id="A0A561TB13"/>
<comment type="caution">
    <text evidence="2">The sequence shown here is derived from an EMBL/GenBank/DDBJ whole genome shotgun (WGS) entry which is preliminary data.</text>
</comment>
<organism evidence="2 3">
    <name type="scientific">Streptomyces capillispiralis</name>
    <dbReference type="NCBI Taxonomy" id="68182"/>
    <lineage>
        <taxon>Bacteria</taxon>
        <taxon>Bacillati</taxon>
        <taxon>Actinomycetota</taxon>
        <taxon>Actinomycetes</taxon>
        <taxon>Kitasatosporales</taxon>
        <taxon>Streptomycetaceae</taxon>
        <taxon>Streptomyces</taxon>
    </lineage>
</organism>
<gene>
    <name evidence="2" type="ORF">FHX78_111234</name>
</gene>
<feature type="transmembrane region" description="Helical" evidence="1">
    <location>
        <begin position="22"/>
        <end position="55"/>
    </location>
</feature>
<keyword evidence="3" id="KW-1185">Reference proteome</keyword>
<evidence type="ECO:0000313" key="2">
    <source>
        <dbReference type="EMBL" id="TWF84300.1"/>
    </source>
</evidence>
<name>A0A561TB13_9ACTN</name>
<feature type="transmembrane region" description="Helical" evidence="1">
    <location>
        <begin position="62"/>
        <end position="84"/>
    </location>
</feature>
<accession>A0A561TB13</accession>
<dbReference type="InterPro" id="IPR007403">
    <property type="entry name" value="DUF456"/>
</dbReference>
<evidence type="ECO:0008006" key="4">
    <source>
        <dbReference type="Google" id="ProtNLM"/>
    </source>
</evidence>
<reference evidence="2 3" key="1">
    <citation type="submission" date="2019-06" db="EMBL/GenBank/DDBJ databases">
        <title>Sequencing the genomes of 1000 actinobacteria strains.</title>
        <authorList>
            <person name="Klenk H.-P."/>
        </authorList>
    </citation>
    <scope>NUCLEOTIDE SEQUENCE [LARGE SCALE GENOMIC DNA]</scope>
    <source>
        <strain evidence="2 3">DSM 41695</strain>
    </source>
</reference>
<proteinExistence type="predicted"/>
<evidence type="ECO:0000256" key="1">
    <source>
        <dbReference type="SAM" id="Phobius"/>
    </source>
</evidence>
<sequence length="173" mass="18842">MAVRPAPLPGLLHSGQMGAWDLLLVGLVLLLGLCGVLLPGVPGSWLVWAAVLWWALEEPRPVAWWVLVGATVVLFLSQVVRWALPPRRLRSDGRLWAYAGWGSFLGFVLLPVLGAVAGFLAGVYLCERLRLGRRREAAAATRTAMRSGGWSLLTELFTCQLITAAWLGAVFWG</sequence>
<keyword evidence="1" id="KW-0472">Membrane</keyword>
<feature type="transmembrane region" description="Helical" evidence="1">
    <location>
        <begin position="104"/>
        <end position="126"/>
    </location>
</feature>
<dbReference type="EMBL" id="VIWV01000001">
    <property type="protein sequence ID" value="TWF84300.1"/>
    <property type="molecule type" value="Genomic_DNA"/>
</dbReference>
<keyword evidence="1" id="KW-0812">Transmembrane</keyword>
<feature type="transmembrane region" description="Helical" evidence="1">
    <location>
        <begin position="152"/>
        <end position="172"/>
    </location>
</feature>
<dbReference type="Pfam" id="PF04306">
    <property type="entry name" value="DUF456"/>
    <property type="match status" value="1"/>
</dbReference>
<protein>
    <recommendedName>
        <fullName evidence="4">DUF456 family protein</fullName>
    </recommendedName>
</protein>
<dbReference type="Proteomes" id="UP000316603">
    <property type="component" value="Unassembled WGS sequence"/>
</dbReference>
<evidence type="ECO:0000313" key="3">
    <source>
        <dbReference type="Proteomes" id="UP000316603"/>
    </source>
</evidence>